<organism evidence="3 4">
    <name type="scientific">Candidatus Gottesmanbacteria bacterium GW2011_GWA2_43_14</name>
    <dbReference type="NCBI Taxonomy" id="1618443"/>
    <lineage>
        <taxon>Bacteria</taxon>
        <taxon>Candidatus Gottesmaniibacteriota</taxon>
    </lineage>
</organism>
<evidence type="ECO:0000313" key="4">
    <source>
        <dbReference type="Proteomes" id="UP000034894"/>
    </source>
</evidence>
<evidence type="ECO:0000313" key="3">
    <source>
        <dbReference type="EMBL" id="KKS95738.1"/>
    </source>
</evidence>
<dbReference type="STRING" id="1618443.UV73_C0014G0015"/>
<evidence type="ECO:0000259" key="2">
    <source>
        <dbReference type="Pfam" id="PF13453"/>
    </source>
</evidence>
<dbReference type="InterPro" id="IPR027392">
    <property type="entry name" value="TF_Znf"/>
</dbReference>
<dbReference type="Pfam" id="PF13453">
    <property type="entry name" value="Zn_ribbon_TFIIB"/>
    <property type="match status" value="1"/>
</dbReference>
<dbReference type="AlphaFoldDB" id="A0A0G1G9V0"/>
<evidence type="ECO:0000256" key="1">
    <source>
        <dbReference type="SAM" id="Phobius"/>
    </source>
</evidence>
<dbReference type="Proteomes" id="UP000034894">
    <property type="component" value="Unassembled WGS sequence"/>
</dbReference>
<keyword evidence="1" id="KW-0812">Transmembrane</keyword>
<feature type="domain" description="Transcription factor zinc-finger" evidence="2">
    <location>
        <begin position="3"/>
        <end position="44"/>
    </location>
</feature>
<protein>
    <recommendedName>
        <fullName evidence="2">Transcription factor zinc-finger domain-containing protein</fullName>
    </recommendedName>
</protein>
<keyword evidence="1" id="KW-0472">Membrane</keyword>
<proteinExistence type="predicted"/>
<comment type="caution">
    <text evidence="3">The sequence shown here is derived from an EMBL/GenBank/DDBJ whole genome shotgun (WGS) entry which is preliminary data.</text>
</comment>
<feature type="transmembrane region" description="Helical" evidence="1">
    <location>
        <begin position="132"/>
        <end position="153"/>
    </location>
</feature>
<reference evidence="3 4" key="1">
    <citation type="journal article" date="2015" name="Nature">
        <title>rRNA introns, odd ribosomes, and small enigmatic genomes across a large radiation of phyla.</title>
        <authorList>
            <person name="Brown C.T."/>
            <person name="Hug L.A."/>
            <person name="Thomas B.C."/>
            <person name="Sharon I."/>
            <person name="Castelle C.J."/>
            <person name="Singh A."/>
            <person name="Wilkins M.J."/>
            <person name="Williams K.H."/>
            <person name="Banfield J.F."/>
        </authorList>
    </citation>
    <scope>NUCLEOTIDE SEQUENCE [LARGE SCALE GENOMIC DNA]</scope>
</reference>
<sequence>MLCPACGNILQKLSVTTKQGGRFEVDHCGRCGGTWFDPYEINRIPYHEVMALSQLTVLPKKNINQNAKQLCPQDHLELFPLTGDAVPKGVKLLSCKKCLGIWATQKDLWEFKKHQDEIVSAYDLADKFFPNLSVVFVPALTLILLLFTTFTTITGLQNQKENRVAAREMISGLSVAPMKGNTLAVSFKTAQPMTSVIYLGDSELTMTRIPISEKPATVHTTIVRGLVNGKSYTYQIEIRDESGNNYRSEAEVFITR</sequence>
<name>A0A0G1G9V0_9BACT</name>
<dbReference type="EMBL" id="LCFP01000014">
    <property type="protein sequence ID" value="KKS95738.1"/>
    <property type="molecule type" value="Genomic_DNA"/>
</dbReference>
<keyword evidence="1" id="KW-1133">Transmembrane helix</keyword>
<accession>A0A0G1G9V0</accession>
<gene>
    <name evidence="3" type="ORF">UV73_C0014G0015</name>
</gene>